<dbReference type="Proteomes" id="UP000501568">
    <property type="component" value="Chromosome"/>
</dbReference>
<protein>
    <recommendedName>
        <fullName evidence="3">Lipoprotein</fullName>
    </recommendedName>
</protein>
<accession>A0A6G6Y2D5</accession>
<dbReference type="KEGG" id="spzr:G5C33_03650"/>
<dbReference type="EMBL" id="CP049109">
    <property type="protein sequence ID" value="QIG78967.1"/>
    <property type="molecule type" value="Genomic_DNA"/>
</dbReference>
<reference evidence="1 2" key="1">
    <citation type="submission" date="2020-02" db="EMBL/GenBank/DDBJ databases">
        <authorList>
            <person name="Zheng R.K."/>
            <person name="Sun C.M."/>
        </authorList>
    </citation>
    <scope>NUCLEOTIDE SEQUENCE [LARGE SCALE GENOMIC DNA]</scope>
    <source>
        <strain evidence="2">zrk23</strain>
    </source>
</reference>
<name>A0A6G6Y2D5_9SPHN</name>
<organism evidence="1 2">
    <name type="scientific">Stakelama tenebrarum</name>
    <dbReference type="NCBI Taxonomy" id="2711215"/>
    <lineage>
        <taxon>Bacteria</taxon>
        <taxon>Pseudomonadati</taxon>
        <taxon>Pseudomonadota</taxon>
        <taxon>Alphaproteobacteria</taxon>
        <taxon>Sphingomonadales</taxon>
        <taxon>Sphingomonadaceae</taxon>
        <taxon>Stakelama</taxon>
    </lineage>
</organism>
<dbReference type="RefSeq" id="WP_165325968.1">
    <property type="nucleotide sequence ID" value="NZ_CP049109.1"/>
</dbReference>
<proteinExistence type="predicted"/>
<evidence type="ECO:0000313" key="2">
    <source>
        <dbReference type="Proteomes" id="UP000501568"/>
    </source>
</evidence>
<dbReference type="PROSITE" id="PS51257">
    <property type="entry name" value="PROKAR_LIPOPROTEIN"/>
    <property type="match status" value="1"/>
</dbReference>
<dbReference type="AlphaFoldDB" id="A0A6G6Y2D5"/>
<evidence type="ECO:0000313" key="1">
    <source>
        <dbReference type="EMBL" id="QIG78967.1"/>
    </source>
</evidence>
<gene>
    <name evidence="1" type="ORF">G5C33_03650</name>
</gene>
<evidence type="ECO:0008006" key="3">
    <source>
        <dbReference type="Google" id="ProtNLM"/>
    </source>
</evidence>
<keyword evidence="2" id="KW-1185">Reference proteome</keyword>
<sequence>MRKLLQTGIITAFLATGGCATTYGGGNFLGMTGGQHAERIDENSWQIDAAGNGYAGSKAGEAMALYKAGVVTRATGHTHFQVYSFEIFYNGYGAQSALLKIHPTNDPDAEFECESWAFRVNCRTVSADWAIEHYRADVKQSKAQTDAEVAALRAQYHLGDDAAAAAP</sequence>